<dbReference type="Proteomes" id="UP001488838">
    <property type="component" value="Unassembled WGS sequence"/>
</dbReference>
<feature type="region of interest" description="Disordered" evidence="1">
    <location>
        <begin position="159"/>
        <end position="187"/>
    </location>
</feature>
<keyword evidence="3" id="KW-1185">Reference proteome</keyword>
<reference evidence="2 3" key="1">
    <citation type="journal article" date="2023" name="bioRxiv">
        <title>Conserved and derived expression patterns and positive selection on dental genes reveal complex evolutionary context of ever-growing rodent molars.</title>
        <authorList>
            <person name="Calamari Z.T."/>
            <person name="Song A."/>
            <person name="Cohen E."/>
            <person name="Akter M."/>
            <person name="Roy R.D."/>
            <person name="Hallikas O."/>
            <person name="Christensen M.M."/>
            <person name="Li P."/>
            <person name="Marangoni P."/>
            <person name="Jernvall J."/>
            <person name="Klein O.D."/>
        </authorList>
    </citation>
    <scope>NUCLEOTIDE SEQUENCE [LARGE SCALE GENOMIC DNA]</scope>
    <source>
        <strain evidence="2">V071</strain>
    </source>
</reference>
<comment type="caution">
    <text evidence="2">The sequence shown here is derived from an EMBL/GenBank/DDBJ whole genome shotgun (WGS) entry which is preliminary data.</text>
</comment>
<gene>
    <name evidence="2" type="ORF">U0070_007195</name>
</gene>
<dbReference type="EMBL" id="JBBHLL010000021">
    <property type="protein sequence ID" value="KAK7829421.1"/>
    <property type="molecule type" value="Genomic_DNA"/>
</dbReference>
<feature type="non-terminal residue" evidence="2">
    <location>
        <position position="681"/>
    </location>
</feature>
<proteinExistence type="predicted"/>
<feature type="non-terminal residue" evidence="2">
    <location>
        <position position="1"/>
    </location>
</feature>
<feature type="compositionally biased region" description="Basic and acidic residues" evidence="1">
    <location>
        <begin position="159"/>
        <end position="168"/>
    </location>
</feature>
<organism evidence="2 3">
    <name type="scientific">Myodes glareolus</name>
    <name type="common">Bank vole</name>
    <name type="synonym">Clethrionomys glareolus</name>
    <dbReference type="NCBI Taxonomy" id="447135"/>
    <lineage>
        <taxon>Eukaryota</taxon>
        <taxon>Metazoa</taxon>
        <taxon>Chordata</taxon>
        <taxon>Craniata</taxon>
        <taxon>Vertebrata</taxon>
        <taxon>Euteleostomi</taxon>
        <taxon>Mammalia</taxon>
        <taxon>Eutheria</taxon>
        <taxon>Euarchontoglires</taxon>
        <taxon>Glires</taxon>
        <taxon>Rodentia</taxon>
        <taxon>Myomorpha</taxon>
        <taxon>Muroidea</taxon>
        <taxon>Cricetidae</taxon>
        <taxon>Arvicolinae</taxon>
        <taxon>Myodes</taxon>
    </lineage>
</organism>
<name>A0AAW0JT23_MYOGA</name>
<evidence type="ECO:0000313" key="3">
    <source>
        <dbReference type="Proteomes" id="UP001488838"/>
    </source>
</evidence>
<dbReference type="AlphaFoldDB" id="A0AAW0JT23"/>
<evidence type="ECO:0000256" key="1">
    <source>
        <dbReference type="SAM" id="MobiDB-lite"/>
    </source>
</evidence>
<evidence type="ECO:0000313" key="2">
    <source>
        <dbReference type="EMBL" id="KAK7829421.1"/>
    </source>
</evidence>
<accession>A0AAW0JT23</accession>
<protein>
    <submittedName>
        <fullName evidence="2">Uncharacterized protein</fullName>
    </submittedName>
</protein>
<sequence length="681" mass="75757">IFLDEVILVDKKPRGLSSFYLLTPLGLQGDSYDENTNGHDVGYQGVGYNPTVEGNHPKDQLAERVRVKRFVHDEEKLASFKQASSGWQGTVAPQGMVAAQSLVAMQGRNTMRHGSTANHGANARHSDTAGHMGWEAWWHSEARCHHKAWGPILQSHHSENELTPRESEDVGTVSTPQSSAPTEVSVLSTRNRTKGFNQRTLGITLVLSVRTAWATIASEGSKPVLRGDGQQSDGLHFLFINKVIQSYRKWTSWDSRNYFVRYQFILYVTLPGQSDFGCWLIATFMRAQFFLTQPKHIRITLLRSTEVGRKLLPCYTGALEVKRALEILDSCQLPSYEKCTETLSKHLEIDLSMKNNDHTHLGQSLHTDAKNEEENSDKDCKVIEISEDSPVNLDSHVKEEESSALHSSIERLTLEQREMKSPALSTVDSGFKENNICILLVESSSSDVVRKGQVSKACMTSKADMHFLDNQPSLINSTVENRVAEVPRNHNQGLFCQNIDGSHDIVNEIQNLDENFSGIQTFQCAMCLKSTLTAKSTLQDHLNTKNSVMVSQEAFSKKRNAFRLDVSLWEADALSRETYLKGACLGSNAPVKDLCTGILSWDQGLGKSSRQIRTGTLSSSSATASYVLLMDANANCQLGRDIMNACMDFPPAALHKIKARMMTASQPSSEVKKATDVRFKK</sequence>
<feature type="compositionally biased region" description="Polar residues" evidence="1">
    <location>
        <begin position="172"/>
        <end position="187"/>
    </location>
</feature>